<dbReference type="STRING" id="1076935.U4LHM1"/>
<dbReference type="AlphaFoldDB" id="U4LHM1"/>
<evidence type="ECO:0000313" key="1">
    <source>
        <dbReference type="EMBL" id="CCX31418.1"/>
    </source>
</evidence>
<keyword evidence="2" id="KW-1185">Reference proteome</keyword>
<dbReference type="EMBL" id="HF935596">
    <property type="protein sequence ID" value="CCX31418.1"/>
    <property type="molecule type" value="Genomic_DNA"/>
</dbReference>
<dbReference type="InterPro" id="IPR036322">
    <property type="entry name" value="WD40_repeat_dom_sf"/>
</dbReference>
<proteinExistence type="predicted"/>
<dbReference type="SUPFAM" id="SSF50978">
    <property type="entry name" value="WD40 repeat-like"/>
    <property type="match status" value="1"/>
</dbReference>
<reference evidence="1 2" key="1">
    <citation type="journal article" date="2013" name="PLoS Genet.">
        <title>The genome and development-dependent transcriptomes of Pyronema confluens: a window into fungal evolution.</title>
        <authorList>
            <person name="Traeger S."/>
            <person name="Altegoer F."/>
            <person name="Freitag M."/>
            <person name="Gabaldon T."/>
            <person name="Kempken F."/>
            <person name="Kumar A."/>
            <person name="Marcet-Houben M."/>
            <person name="Poggeler S."/>
            <person name="Stajich J.E."/>
            <person name="Nowrousian M."/>
        </authorList>
    </citation>
    <scope>NUCLEOTIDE SEQUENCE [LARGE SCALE GENOMIC DNA]</scope>
    <source>
        <strain evidence="2">CBS 100304</strain>
        <tissue evidence="1">Vegetative mycelium</tissue>
    </source>
</reference>
<protein>
    <submittedName>
        <fullName evidence="1">Uncharacterized protein</fullName>
    </submittedName>
</protein>
<name>U4LHM1_PYROM</name>
<gene>
    <name evidence="1" type="ORF">PCON_10765</name>
</gene>
<accession>U4LHM1</accession>
<evidence type="ECO:0000313" key="2">
    <source>
        <dbReference type="Proteomes" id="UP000018144"/>
    </source>
</evidence>
<organism evidence="1 2">
    <name type="scientific">Pyronema omphalodes (strain CBS 100304)</name>
    <name type="common">Pyronema confluens</name>
    <dbReference type="NCBI Taxonomy" id="1076935"/>
    <lineage>
        <taxon>Eukaryota</taxon>
        <taxon>Fungi</taxon>
        <taxon>Dikarya</taxon>
        <taxon>Ascomycota</taxon>
        <taxon>Pezizomycotina</taxon>
        <taxon>Pezizomycetes</taxon>
        <taxon>Pezizales</taxon>
        <taxon>Pyronemataceae</taxon>
        <taxon>Pyronema</taxon>
    </lineage>
</organism>
<sequence>MHIWDVRCQVLEDSRHSRQYSPNTTVSSVKFFPGDSWMILAGVGGRLVYSYNSPCAHSLSMDLDSNYFGGYSDKNTISIWDRRSMKNEILLFNDRELTGGVAGRSVDFHYSNSRSGLFAVLSASGVHAVETAKIGGVEDHKLPSLSVMEGMLIVHGKQHIGKSDPNAPRIEQTVGFD</sequence>
<dbReference type="Proteomes" id="UP000018144">
    <property type="component" value="Unassembled WGS sequence"/>
</dbReference>